<reference evidence="9" key="1">
    <citation type="submission" date="2017-09" db="EMBL/GenBank/DDBJ databases">
        <title>Depth-based differentiation of microbial function through sediment-hosted aquifers and enrichment of novel symbionts in the deep terrestrial subsurface.</title>
        <authorList>
            <person name="Probst A.J."/>
            <person name="Ladd B."/>
            <person name="Jarett J.K."/>
            <person name="Geller-Mcgrath D.E."/>
            <person name="Sieber C.M.K."/>
            <person name="Emerson J.B."/>
            <person name="Anantharaman K."/>
            <person name="Thomas B.C."/>
            <person name="Malmstrom R."/>
            <person name="Stieglmeier M."/>
            <person name="Klingl A."/>
            <person name="Woyke T."/>
            <person name="Ryan C.M."/>
            <person name="Banfield J.F."/>
        </authorList>
    </citation>
    <scope>NUCLEOTIDE SEQUENCE [LARGE SCALE GENOMIC DNA]</scope>
</reference>
<dbReference type="InterPro" id="IPR000631">
    <property type="entry name" value="CARKD"/>
</dbReference>
<dbReference type="SUPFAM" id="SSF53613">
    <property type="entry name" value="Ribokinase-like"/>
    <property type="match status" value="1"/>
</dbReference>
<keyword evidence="5 6" id="KW-0456">Lyase</keyword>
<dbReference type="PANTHER" id="PTHR12592">
    <property type="entry name" value="ATP-DEPENDENT (S)-NAD(P)H-HYDRATE DEHYDRATASE FAMILY MEMBER"/>
    <property type="match status" value="1"/>
</dbReference>
<keyword evidence="4 6" id="KW-0520">NAD</keyword>
<feature type="domain" description="YjeF C-terminal" evidence="7">
    <location>
        <begin position="13"/>
        <end position="311"/>
    </location>
</feature>
<comment type="function">
    <text evidence="6">Catalyzes the dehydration of the S-form of NAD(P)HX at the expense of ADP, which is converted to AMP. Together with NAD(P)HX epimerase, which catalyzes the epimerization of the S- and R-forms, the enzyme allows the repair of both epimers of NAD(P)HX, a damaged form of NAD(P)H that is a result of enzymatic or heat-dependent hydration.</text>
</comment>
<comment type="subunit">
    <text evidence="6">Homotetramer.</text>
</comment>
<evidence type="ECO:0000313" key="9">
    <source>
        <dbReference type="Proteomes" id="UP000229370"/>
    </source>
</evidence>
<dbReference type="EMBL" id="PFQK01000081">
    <property type="protein sequence ID" value="PJC81436.1"/>
    <property type="molecule type" value="Genomic_DNA"/>
</dbReference>
<feature type="binding site" evidence="6">
    <location>
        <position position="187"/>
    </location>
    <ligand>
        <name>(6S)-NADPHX</name>
        <dbReference type="ChEBI" id="CHEBI:64076"/>
    </ligand>
</feature>
<dbReference type="Proteomes" id="UP000229370">
    <property type="component" value="Unassembled WGS sequence"/>
</dbReference>
<evidence type="ECO:0000256" key="2">
    <source>
        <dbReference type="ARBA" id="ARBA00022840"/>
    </source>
</evidence>
<keyword evidence="2 6" id="KW-0067">ATP-binding</keyword>
<dbReference type="GO" id="GO:0005524">
    <property type="term" value="F:ATP binding"/>
    <property type="evidence" value="ECO:0007669"/>
    <property type="project" value="UniProtKB-KW"/>
</dbReference>
<dbReference type="EC" id="4.2.1.136" evidence="6"/>
<evidence type="ECO:0000256" key="5">
    <source>
        <dbReference type="ARBA" id="ARBA00023239"/>
    </source>
</evidence>
<name>A0A2M8GLK0_9BACT</name>
<organism evidence="8 9">
    <name type="scientific">Candidatus Roizmanbacteria bacterium CG_4_8_14_3_um_filter_36_10</name>
    <dbReference type="NCBI Taxonomy" id="1974834"/>
    <lineage>
        <taxon>Bacteria</taxon>
        <taxon>Candidatus Roizmaniibacteriota</taxon>
    </lineage>
</organism>
<dbReference type="InterPro" id="IPR029056">
    <property type="entry name" value="Ribokinase-like"/>
</dbReference>
<evidence type="ECO:0000259" key="7">
    <source>
        <dbReference type="PROSITE" id="PS51383"/>
    </source>
</evidence>
<dbReference type="PROSITE" id="PS51383">
    <property type="entry name" value="YJEF_C_3"/>
    <property type="match status" value="1"/>
</dbReference>
<evidence type="ECO:0000256" key="1">
    <source>
        <dbReference type="ARBA" id="ARBA00022741"/>
    </source>
</evidence>
<protein>
    <recommendedName>
        <fullName evidence="6">ADP-dependent (S)-NAD(P)H-hydrate dehydratase</fullName>
        <ecNumber evidence="6">4.2.1.136</ecNumber>
    </recommendedName>
    <alternativeName>
        <fullName evidence="6">ADP-dependent NAD(P)HX dehydratase</fullName>
    </alternativeName>
</protein>
<feature type="binding site" evidence="6">
    <location>
        <position position="48"/>
    </location>
    <ligand>
        <name>(6S)-NADPHX</name>
        <dbReference type="ChEBI" id="CHEBI:64076"/>
    </ligand>
</feature>
<comment type="catalytic activity">
    <reaction evidence="6">
        <text>(6S)-NADHX + ADP = AMP + phosphate + NADH + H(+)</text>
        <dbReference type="Rhea" id="RHEA:32223"/>
        <dbReference type="ChEBI" id="CHEBI:15378"/>
        <dbReference type="ChEBI" id="CHEBI:43474"/>
        <dbReference type="ChEBI" id="CHEBI:57945"/>
        <dbReference type="ChEBI" id="CHEBI:64074"/>
        <dbReference type="ChEBI" id="CHEBI:456215"/>
        <dbReference type="ChEBI" id="CHEBI:456216"/>
        <dbReference type="EC" id="4.2.1.136"/>
    </reaction>
</comment>
<dbReference type="AlphaFoldDB" id="A0A2M8GLK0"/>
<evidence type="ECO:0000313" key="8">
    <source>
        <dbReference type="EMBL" id="PJC81436.1"/>
    </source>
</evidence>
<keyword evidence="1 6" id="KW-0547">Nucleotide-binding</keyword>
<evidence type="ECO:0000256" key="3">
    <source>
        <dbReference type="ARBA" id="ARBA00022857"/>
    </source>
</evidence>
<evidence type="ECO:0000256" key="4">
    <source>
        <dbReference type="ARBA" id="ARBA00023027"/>
    </source>
</evidence>
<evidence type="ECO:0000256" key="6">
    <source>
        <dbReference type="HAMAP-Rule" id="MF_01965"/>
    </source>
</evidence>
<comment type="cofactor">
    <cofactor evidence="6">
        <name>Mg(2+)</name>
        <dbReference type="ChEBI" id="CHEBI:18420"/>
    </cofactor>
</comment>
<dbReference type="GO" id="GO:0046496">
    <property type="term" value="P:nicotinamide nucleotide metabolic process"/>
    <property type="evidence" value="ECO:0007669"/>
    <property type="project" value="UniProtKB-UniRule"/>
</dbReference>
<comment type="caution">
    <text evidence="6">Lacks conserved residue(s) required for the propagation of feature annotation.</text>
</comment>
<dbReference type="Pfam" id="PF01256">
    <property type="entry name" value="Carb_kinase"/>
    <property type="match status" value="1"/>
</dbReference>
<dbReference type="CDD" id="cd01171">
    <property type="entry name" value="YXKO-related"/>
    <property type="match status" value="1"/>
</dbReference>
<proteinExistence type="inferred from homology"/>
<dbReference type="GO" id="GO:0110051">
    <property type="term" value="P:metabolite repair"/>
    <property type="evidence" value="ECO:0007669"/>
    <property type="project" value="TreeGrafter"/>
</dbReference>
<dbReference type="PANTHER" id="PTHR12592:SF0">
    <property type="entry name" value="ATP-DEPENDENT (S)-NAD(P)H-HYDRATE DEHYDRATASE"/>
    <property type="match status" value="1"/>
</dbReference>
<accession>A0A2M8GLK0</accession>
<keyword evidence="3 6" id="KW-0521">NADP</keyword>
<sequence>MFHMIIKTSDIKTIKSLAKGFFIPRPNSHKGQNGKILIIGGSSLFHAASIWSAEITSHFADIVHYTSTKENKQVFLSLKKKFINGIIIPQKELIHYIKEDDAILAGPGMLRKNPKLKAQMSNQVQNPKIKFRNIIEMKDEGEYTYRLTKYLIENFPEKKFVFDAGSLQMMESDWLKKLKTPAIITPHQIEFENLFSTSIREKSVEQKEKIIRATAKKYHCIVLLKAIVDIISDGNTTYVIEGGNQGLTKGGTGDLLAGLSVSFYCKNEPLMSAVLASYLLKKSAEFLCHSFGYWYNIDNLIKTIPQVFKNLIFGEKKNL</sequence>
<gene>
    <name evidence="6" type="primary">nnrD</name>
    <name evidence="8" type="ORF">CO007_04680</name>
</gene>
<comment type="caution">
    <text evidence="8">The sequence shown here is derived from an EMBL/GenBank/DDBJ whole genome shotgun (WGS) entry which is preliminary data.</text>
</comment>
<feature type="binding site" evidence="6">
    <location>
        <position position="253"/>
    </location>
    <ligand>
        <name>AMP</name>
        <dbReference type="ChEBI" id="CHEBI:456215"/>
    </ligand>
</feature>
<comment type="catalytic activity">
    <reaction evidence="6">
        <text>(6S)-NADPHX + ADP = AMP + phosphate + NADPH + H(+)</text>
        <dbReference type="Rhea" id="RHEA:32235"/>
        <dbReference type="ChEBI" id="CHEBI:15378"/>
        <dbReference type="ChEBI" id="CHEBI:43474"/>
        <dbReference type="ChEBI" id="CHEBI:57783"/>
        <dbReference type="ChEBI" id="CHEBI:64076"/>
        <dbReference type="ChEBI" id="CHEBI:456215"/>
        <dbReference type="ChEBI" id="CHEBI:456216"/>
        <dbReference type="EC" id="4.2.1.136"/>
    </reaction>
</comment>
<dbReference type="GO" id="GO:0052855">
    <property type="term" value="F:ADP-dependent NAD(P)H-hydrate dehydratase activity"/>
    <property type="evidence" value="ECO:0007669"/>
    <property type="project" value="UniProtKB-UniRule"/>
</dbReference>
<feature type="binding site" evidence="6">
    <location>
        <position position="108"/>
    </location>
    <ligand>
        <name>(6S)-NADPHX</name>
        <dbReference type="ChEBI" id="CHEBI:64076"/>
    </ligand>
</feature>
<dbReference type="HAMAP" id="MF_01965">
    <property type="entry name" value="NADHX_dehydratase"/>
    <property type="match status" value="1"/>
</dbReference>
<dbReference type="Gene3D" id="3.40.1190.20">
    <property type="match status" value="1"/>
</dbReference>
<comment type="similarity">
    <text evidence="6">Belongs to the NnrD/CARKD family.</text>
</comment>
<feature type="binding site" evidence="6">
    <location>
        <position position="254"/>
    </location>
    <ligand>
        <name>(6S)-NADPHX</name>
        <dbReference type="ChEBI" id="CHEBI:64076"/>
    </ligand>
</feature>